<keyword evidence="9" id="KW-1185">Reference proteome</keyword>
<dbReference type="GO" id="GO:0030288">
    <property type="term" value="C:outer membrane-bounded periplasmic space"/>
    <property type="evidence" value="ECO:0007669"/>
    <property type="project" value="TreeGrafter"/>
</dbReference>
<comment type="caution">
    <text evidence="8">The sequence shown here is derived from an EMBL/GenBank/DDBJ whole genome shotgun (WGS) entry which is preliminary data.</text>
</comment>
<evidence type="ECO:0000256" key="1">
    <source>
        <dbReference type="ARBA" id="ARBA00004196"/>
    </source>
</evidence>
<sequence>MSFNRRGVLLGSAALLLAGHAKAAGAPQRIAAIDWAMLETSVALGIMPVAATELIQFRKDAVEPAIPDDVIDLGLRGSVNLELLHLVKPDLILISPFYTRQEGTLSAIAPTMSLPFYIKGEPPFEKALNAVRALGERLGRSEEAMSVEADVQKQLATMRQSLAGFADRPTYLVNVGDSRHVRVFGSDSMFGDILVRLGFRNAWPDRSRFTFAAPVPIEKLAAEKDARIVIISDVPVEARSGLRSSMIWNALEPVRQGRVLQLPNIAPYGGVTAGMRFARLFAEALQAEGAAR</sequence>
<protein>
    <submittedName>
        <fullName evidence="8">ABC transporter substrate-binding protein</fullName>
    </submittedName>
</protein>
<comment type="similarity">
    <text evidence="2">Belongs to the bacterial solute-binding protein 8 family.</text>
</comment>
<evidence type="ECO:0000256" key="3">
    <source>
        <dbReference type="ARBA" id="ARBA00022448"/>
    </source>
</evidence>
<dbReference type="PANTHER" id="PTHR30532">
    <property type="entry name" value="IRON III DICITRATE-BINDING PERIPLASMIC PROTEIN"/>
    <property type="match status" value="1"/>
</dbReference>
<dbReference type="PANTHER" id="PTHR30532:SF1">
    <property type="entry name" value="IRON(3+)-HYDROXAMATE-BINDING PROTEIN FHUD"/>
    <property type="match status" value="1"/>
</dbReference>
<evidence type="ECO:0000256" key="5">
    <source>
        <dbReference type="ARBA" id="ARBA00022729"/>
    </source>
</evidence>
<dbReference type="AlphaFoldDB" id="A0A6A8AFR5"/>
<keyword evidence="4" id="KW-0408">Iron</keyword>
<dbReference type="EMBL" id="WIXI01000048">
    <property type="protein sequence ID" value="MQY48610.1"/>
    <property type="molecule type" value="Genomic_DNA"/>
</dbReference>
<dbReference type="Proteomes" id="UP000435138">
    <property type="component" value="Unassembled WGS sequence"/>
</dbReference>
<keyword evidence="4" id="KW-0410">Iron transport</keyword>
<reference evidence="8 9" key="1">
    <citation type="submission" date="2019-11" db="EMBL/GenBank/DDBJ databases">
        <title>Genome analysis of Rhizobacterium cereale a novel genus and species isolated from maize roots in North Spain.</title>
        <authorList>
            <person name="Menendez E."/>
            <person name="Flores-Felix J.D."/>
            <person name="Ramirez-Bahena M.-H."/>
            <person name="Igual J.M."/>
            <person name="Garcia-Fraile P."/>
            <person name="Peix A."/>
            <person name="Velazquez E."/>
        </authorList>
    </citation>
    <scope>NUCLEOTIDE SEQUENCE [LARGE SCALE GENOMIC DNA]</scope>
    <source>
        <strain evidence="8 9">RZME27</strain>
    </source>
</reference>
<dbReference type="PROSITE" id="PS50983">
    <property type="entry name" value="FE_B12_PBP"/>
    <property type="match status" value="1"/>
</dbReference>
<dbReference type="PROSITE" id="PS51318">
    <property type="entry name" value="TAT"/>
    <property type="match status" value="1"/>
</dbReference>
<accession>A0A6A8AFR5</accession>
<dbReference type="InterPro" id="IPR051313">
    <property type="entry name" value="Bact_iron-sidero_bind"/>
</dbReference>
<evidence type="ECO:0000256" key="4">
    <source>
        <dbReference type="ARBA" id="ARBA00022496"/>
    </source>
</evidence>
<name>A0A6A8AFR5_9HYPH</name>
<dbReference type="GO" id="GO:1901678">
    <property type="term" value="P:iron coordination entity transport"/>
    <property type="evidence" value="ECO:0007669"/>
    <property type="project" value="UniProtKB-ARBA"/>
</dbReference>
<dbReference type="Gene3D" id="3.40.50.1980">
    <property type="entry name" value="Nitrogenase molybdenum iron protein domain"/>
    <property type="match status" value="2"/>
</dbReference>
<dbReference type="SUPFAM" id="SSF53807">
    <property type="entry name" value="Helical backbone' metal receptor"/>
    <property type="match status" value="1"/>
</dbReference>
<feature type="domain" description="Fe/B12 periplasmic-binding" evidence="7">
    <location>
        <begin position="29"/>
        <end position="289"/>
    </location>
</feature>
<evidence type="ECO:0000313" key="9">
    <source>
        <dbReference type="Proteomes" id="UP000435138"/>
    </source>
</evidence>
<evidence type="ECO:0000259" key="7">
    <source>
        <dbReference type="PROSITE" id="PS50983"/>
    </source>
</evidence>
<evidence type="ECO:0000313" key="8">
    <source>
        <dbReference type="EMBL" id="MQY48610.1"/>
    </source>
</evidence>
<dbReference type="InterPro" id="IPR006311">
    <property type="entry name" value="TAT_signal"/>
</dbReference>
<dbReference type="InterPro" id="IPR002491">
    <property type="entry name" value="ABC_transptr_periplasmic_BD"/>
</dbReference>
<feature type="chain" id="PRO_5025635802" evidence="6">
    <location>
        <begin position="24"/>
        <end position="292"/>
    </location>
</feature>
<keyword evidence="3" id="KW-0813">Transport</keyword>
<evidence type="ECO:0000256" key="2">
    <source>
        <dbReference type="ARBA" id="ARBA00008814"/>
    </source>
</evidence>
<dbReference type="Pfam" id="PF01497">
    <property type="entry name" value="Peripla_BP_2"/>
    <property type="match status" value="1"/>
</dbReference>
<comment type="subcellular location">
    <subcellularLocation>
        <location evidence="1">Cell envelope</location>
    </subcellularLocation>
</comment>
<dbReference type="CDD" id="cd01146">
    <property type="entry name" value="FhuD"/>
    <property type="match status" value="1"/>
</dbReference>
<keyword evidence="4" id="KW-0406">Ion transport</keyword>
<gene>
    <name evidence="8" type="ORF">GAO09_21475</name>
</gene>
<proteinExistence type="inferred from homology"/>
<evidence type="ECO:0000256" key="6">
    <source>
        <dbReference type="SAM" id="SignalP"/>
    </source>
</evidence>
<dbReference type="PRINTS" id="PR01715">
    <property type="entry name" value="FERRIBNDNGPP"/>
</dbReference>
<organism evidence="8 9">
    <name type="scientific">Endobacterium cereale</name>
    <dbReference type="NCBI Taxonomy" id="2663029"/>
    <lineage>
        <taxon>Bacteria</taxon>
        <taxon>Pseudomonadati</taxon>
        <taxon>Pseudomonadota</taxon>
        <taxon>Alphaproteobacteria</taxon>
        <taxon>Hyphomicrobiales</taxon>
        <taxon>Rhizobiaceae</taxon>
        <taxon>Endobacterium</taxon>
    </lineage>
</organism>
<keyword evidence="5 6" id="KW-0732">Signal</keyword>
<feature type="signal peptide" evidence="6">
    <location>
        <begin position="1"/>
        <end position="23"/>
    </location>
</feature>